<dbReference type="PANTHER" id="PTHR43459">
    <property type="entry name" value="ENOYL-COA HYDRATASE"/>
    <property type="match status" value="1"/>
</dbReference>
<sequence length="263" mass="28188">MAEYETIRLEKQDGLAILTLNRPDKKNAIDLRMREELPDALRDLTSDEQVFAIILTGAGGSFCAGGDISVMREMKDGVTTGRDRMRRTGAFAVQMATLDKPLIAAVEGPAFGAGFGMALAADFVLAGPTATFCASFAKLGLIGDFGLHYSLPRRVGLAAAKEILFSARMIGAEEALSLGLAYRVVQTGSVLEAAKDLAEGFRGASPLAVGVSKTLLDQSFAMDMRQVVEAEAAGQALCFASEYHKDAANRFLNKKPPRFKWSE</sequence>
<dbReference type="Proteomes" id="UP001161409">
    <property type="component" value="Unassembled WGS sequence"/>
</dbReference>
<dbReference type="CDD" id="cd06558">
    <property type="entry name" value="crotonase-like"/>
    <property type="match status" value="1"/>
</dbReference>
<reference evidence="2" key="2">
    <citation type="submission" date="2023-01" db="EMBL/GenBank/DDBJ databases">
        <title>Draft genome sequence of Sneathiella chinensis strain NBRC 103408.</title>
        <authorList>
            <person name="Sun Q."/>
            <person name="Mori K."/>
        </authorList>
    </citation>
    <scope>NUCLEOTIDE SEQUENCE</scope>
    <source>
        <strain evidence="2">NBRC 103408</strain>
    </source>
</reference>
<dbReference type="InterPro" id="IPR001753">
    <property type="entry name" value="Enoyl-CoA_hydra/iso"/>
</dbReference>
<accession>A0ABQ5TZ29</accession>
<dbReference type="SUPFAM" id="SSF52096">
    <property type="entry name" value="ClpP/crotonase"/>
    <property type="match status" value="1"/>
</dbReference>
<evidence type="ECO:0000313" key="2">
    <source>
        <dbReference type="EMBL" id="GLQ05130.1"/>
    </source>
</evidence>
<comment type="similarity">
    <text evidence="1">Belongs to the enoyl-CoA hydratase/isomerase family.</text>
</comment>
<organism evidence="2 3">
    <name type="scientific">Sneathiella chinensis</name>
    <dbReference type="NCBI Taxonomy" id="349750"/>
    <lineage>
        <taxon>Bacteria</taxon>
        <taxon>Pseudomonadati</taxon>
        <taxon>Pseudomonadota</taxon>
        <taxon>Alphaproteobacteria</taxon>
        <taxon>Sneathiellales</taxon>
        <taxon>Sneathiellaceae</taxon>
        <taxon>Sneathiella</taxon>
    </lineage>
</organism>
<dbReference type="Gene3D" id="3.90.226.10">
    <property type="entry name" value="2-enoyl-CoA Hydratase, Chain A, domain 1"/>
    <property type="match status" value="1"/>
</dbReference>
<gene>
    <name evidence="2" type="ORF">GCM10007924_03510</name>
</gene>
<dbReference type="Pfam" id="PF00378">
    <property type="entry name" value="ECH_1"/>
    <property type="match status" value="1"/>
</dbReference>
<evidence type="ECO:0000256" key="1">
    <source>
        <dbReference type="RuleBase" id="RU003707"/>
    </source>
</evidence>
<protein>
    <submittedName>
        <fullName evidence="2">Enoyl-CoA hydratase</fullName>
    </submittedName>
</protein>
<comment type="caution">
    <text evidence="2">The sequence shown here is derived from an EMBL/GenBank/DDBJ whole genome shotgun (WGS) entry which is preliminary data.</text>
</comment>
<name>A0ABQ5TZ29_9PROT</name>
<dbReference type="RefSeq" id="WP_169559157.1">
    <property type="nucleotide sequence ID" value="NZ_BSNF01000001.1"/>
</dbReference>
<evidence type="ECO:0000313" key="3">
    <source>
        <dbReference type="Proteomes" id="UP001161409"/>
    </source>
</evidence>
<proteinExistence type="inferred from homology"/>
<dbReference type="InterPro" id="IPR029045">
    <property type="entry name" value="ClpP/crotonase-like_dom_sf"/>
</dbReference>
<dbReference type="EMBL" id="BSNF01000001">
    <property type="protein sequence ID" value="GLQ05130.1"/>
    <property type="molecule type" value="Genomic_DNA"/>
</dbReference>
<dbReference type="PROSITE" id="PS00166">
    <property type="entry name" value="ENOYL_COA_HYDRATASE"/>
    <property type="match status" value="1"/>
</dbReference>
<keyword evidence="3" id="KW-1185">Reference proteome</keyword>
<dbReference type="PANTHER" id="PTHR43459:SF1">
    <property type="entry name" value="EG:BACN32G11.4 PROTEIN"/>
    <property type="match status" value="1"/>
</dbReference>
<dbReference type="InterPro" id="IPR018376">
    <property type="entry name" value="Enoyl-CoA_hyd/isom_CS"/>
</dbReference>
<reference evidence="2" key="1">
    <citation type="journal article" date="2014" name="Int. J. Syst. Evol. Microbiol.">
        <title>Complete genome of a new Firmicutes species belonging to the dominant human colonic microbiota ('Ruminococcus bicirculans') reveals two chromosomes and a selective capacity to utilize plant glucans.</title>
        <authorList>
            <consortium name="NISC Comparative Sequencing Program"/>
            <person name="Wegmann U."/>
            <person name="Louis P."/>
            <person name="Goesmann A."/>
            <person name="Henrissat B."/>
            <person name="Duncan S.H."/>
            <person name="Flint H.J."/>
        </authorList>
    </citation>
    <scope>NUCLEOTIDE SEQUENCE</scope>
    <source>
        <strain evidence="2">NBRC 103408</strain>
    </source>
</reference>